<keyword evidence="2" id="KW-1185">Reference proteome</keyword>
<proteinExistence type="predicted"/>
<evidence type="ECO:0000313" key="1">
    <source>
        <dbReference type="EMBL" id="DBA13643.1"/>
    </source>
</evidence>
<protein>
    <submittedName>
        <fullName evidence="1">Uncharacterized protein</fullName>
    </submittedName>
</protein>
<evidence type="ECO:0000313" key="2">
    <source>
        <dbReference type="Proteomes" id="UP001181693"/>
    </source>
</evidence>
<organism evidence="1 2">
    <name type="scientific">Pyxicephalus adspersus</name>
    <name type="common">African bullfrog</name>
    <dbReference type="NCBI Taxonomy" id="30357"/>
    <lineage>
        <taxon>Eukaryota</taxon>
        <taxon>Metazoa</taxon>
        <taxon>Chordata</taxon>
        <taxon>Craniata</taxon>
        <taxon>Vertebrata</taxon>
        <taxon>Euteleostomi</taxon>
        <taxon>Amphibia</taxon>
        <taxon>Batrachia</taxon>
        <taxon>Anura</taxon>
        <taxon>Neobatrachia</taxon>
        <taxon>Ranoidea</taxon>
        <taxon>Pyxicephalidae</taxon>
        <taxon>Pyxicephalinae</taxon>
        <taxon>Pyxicephalus</taxon>
    </lineage>
</organism>
<sequence length="89" mass="10251">MSVKQHKVPFFQVVVYCRKGQVISSCNNLSCLISPGIWQKLELHICRLPGTPKHRNKEQGRWQRPAREWGQVGNSGLFLLYTIEKKSVS</sequence>
<name>A0AAV2ZTR9_PYXAD</name>
<gene>
    <name evidence="1" type="ORF">GDO54_018419</name>
</gene>
<accession>A0AAV2ZTR9</accession>
<reference evidence="1" key="1">
    <citation type="thesis" date="2020" institute="ProQuest LLC" country="789 East Eisenhower Parkway, Ann Arbor, MI, USA">
        <title>Comparative Genomics and Chromosome Evolution.</title>
        <authorList>
            <person name="Mudd A.B."/>
        </authorList>
    </citation>
    <scope>NUCLEOTIDE SEQUENCE</scope>
    <source>
        <strain evidence="1">1538</strain>
        <tissue evidence="1">Blood</tissue>
    </source>
</reference>
<dbReference type="EMBL" id="DYDO01000125">
    <property type="protein sequence ID" value="DBA13643.1"/>
    <property type="molecule type" value="Genomic_DNA"/>
</dbReference>
<comment type="caution">
    <text evidence="1">The sequence shown here is derived from an EMBL/GenBank/DDBJ whole genome shotgun (WGS) entry which is preliminary data.</text>
</comment>
<dbReference type="AlphaFoldDB" id="A0AAV2ZTR9"/>
<dbReference type="Proteomes" id="UP001181693">
    <property type="component" value="Unassembled WGS sequence"/>
</dbReference>